<dbReference type="PRINTS" id="PR00313">
    <property type="entry name" value="CABNDNGRPT"/>
</dbReference>
<accession>A0A543KIQ0</accession>
<evidence type="ECO:0008006" key="3">
    <source>
        <dbReference type="Google" id="ProtNLM"/>
    </source>
</evidence>
<dbReference type="Gene3D" id="2.150.10.10">
    <property type="entry name" value="Serralysin-like metalloprotease, C-terminal"/>
    <property type="match status" value="1"/>
</dbReference>
<gene>
    <name evidence="1" type="ORF">BD293_3648</name>
</gene>
<dbReference type="AlphaFoldDB" id="A0A543KIQ0"/>
<dbReference type="EMBL" id="VFPT01000001">
    <property type="protein sequence ID" value="TQM94955.1"/>
    <property type="molecule type" value="Genomic_DNA"/>
</dbReference>
<name>A0A543KIQ0_9RHOB</name>
<evidence type="ECO:0000313" key="1">
    <source>
        <dbReference type="EMBL" id="TQM94955.1"/>
    </source>
</evidence>
<dbReference type="GO" id="GO:0005509">
    <property type="term" value="F:calcium ion binding"/>
    <property type="evidence" value="ECO:0007669"/>
    <property type="project" value="InterPro"/>
</dbReference>
<dbReference type="SUPFAM" id="SSF51120">
    <property type="entry name" value="beta-Roll"/>
    <property type="match status" value="1"/>
</dbReference>
<evidence type="ECO:0000313" key="2">
    <source>
        <dbReference type="Proteomes" id="UP000320582"/>
    </source>
</evidence>
<keyword evidence="2" id="KW-1185">Reference proteome</keyword>
<proteinExistence type="predicted"/>
<dbReference type="InterPro" id="IPR011049">
    <property type="entry name" value="Serralysin-like_metalloprot_C"/>
</dbReference>
<protein>
    <recommendedName>
        <fullName evidence="3">Hemolysin type calcium-binding protein</fullName>
    </recommendedName>
</protein>
<comment type="caution">
    <text evidence="1">The sequence shown here is derived from an EMBL/GenBank/DDBJ whole genome shotgun (WGS) entry which is preliminary data.</text>
</comment>
<dbReference type="OrthoDB" id="7801966at2"/>
<reference evidence="1 2" key="1">
    <citation type="submission" date="2019-06" db="EMBL/GenBank/DDBJ databases">
        <title>Genomic Encyclopedia of Archaeal and Bacterial Type Strains, Phase II (KMG-II): from individual species to whole genera.</title>
        <authorList>
            <person name="Goeker M."/>
        </authorList>
    </citation>
    <scope>NUCLEOTIDE SEQUENCE [LARGE SCALE GENOMIC DNA]</scope>
    <source>
        <strain evidence="1 2">DSM 18423</strain>
    </source>
</reference>
<dbReference type="Proteomes" id="UP000320582">
    <property type="component" value="Unassembled WGS sequence"/>
</dbReference>
<organism evidence="1 2">
    <name type="scientific">Roseinatronobacter monicus</name>
    <dbReference type="NCBI Taxonomy" id="393481"/>
    <lineage>
        <taxon>Bacteria</taxon>
        <taxon>Pseudomonadati</taxon>
        <taxon>Pseudomonadota</taxon>
        <taxon>Alphaproteobacteria</taxon>
        <taxon>Rhodobacterales</taxon>
        <taxon>Paracoccaceae</taxon>
        <taxon>Roseinatronobacter</taxon>
    </lineage>
</organism>
<dbReference type="Pfam" id="PF00353">
    <property type="entry name" value="HemolysinCabind"/>
    <property type="match status" value="2"/>
</dbReference>
<dbReference type="InterPro" id="IPR001343">
    <property type="entry name" value="Hemolysn_Ca-bd"/>
</dbReference>
<sequence>MGGAGDDTLVGAALDDSGQDRSGANFLNGGAGDDLLIAGQGDTLSGGEGADQFALGDWLAGGAPALIVDYSPEVDQIVLHYDPDRLTQPEVSVTFDATQPDTADIRVNGQIIAHVANASGLTADAIAVVAGYPEAIAAE</sequence>